<comment type="similarity">
    <text evidence="2 11">Belongs to the G-protein coupled receptor T2R family.</text>
</comment>
<dbReference type="InterPro" id="IPR017452">
    <property type="entry name" value="GPCR_Rhodpsn_7TM"/>
</dbReference>
<dbReference type="PANTHER" id="PTHR11394:SF148">
    <property type="entry name" value="TASTE RECEPTOR TYPE 2"/>
    <property type="match status" value="1"/>
</dbReference>
<evidence type="ECO:0000256" key="8">
    <source>
        <dbReference type="ARBA" id="ARBA00023136"/>
    </source>
</evidence>
<evidence type="ECO:0000256" key="13">
    <source>
        <dbReference type="SAM" id="Phobius"/>
    </source>
</evidence>
<feature type="transmembrane region" description="Helical" evidence="13">
    <location>
        <begin position="44"/>
        <end position="66"/>
    </location>
</feature>
<evidence type="ECO:0000256" key="5">
    <source>
        <dbReference type="ARBA" id="ARBA00022692"/>
    </source>
</evidence>
<evidence type="ECO:0000256" key="11">
    <source>
        <dbReference type="RuleBase" id="RU004423"/>
    </source>
</evidence>
<keyword evidence="5 12" id="KW-0812">Transmembrane</keyword>
<keyword evidence="9 12" id="KW-0675">Receptor</keyword>
<evidence type="ECO:0000256" key="9">
    <source>
        <dbReference type="ARBA" id="ARBA00023170"/>
    </source>
</evidence>
<dbReference type="EMBL" id="SOYY01000012">
    <property type="protein sequence ID" value="KAA0714392.1"/>
    <property type="molecule type" value="Genomic_DNA"/>
</dbReference>
<evidence type="ECO:0000256" key="10">
    <source>
        <dbReference type="ARBA" id="ARBA00023224"/>
    </source>
</evidence>
<comment type="caution">
    <text evidence="15">The sequence shown here is derived from an EMBL/GenBank/DDBJ whole genome shotgun (WGS) entry which is preliminary data.</text>
</comment>
<evidence type="ECO:0000256" key="6">
    <source>
        <dbReference type="ARBA" id="ARBA00022989"/>
    </source>
</evidence>
<keyword evidence="6 13" id="KW-1133">Transmembrane helix</keyword>
<dbReference type="AlphaFoldDB" id="A0A5A9NX85"/>
<keyword evidence="8 12" id="KW-0472">Membrane</keyword>
<feature type="transmembrane region" description="Helical" evidence="13">
    <location>
        <begin position="130"/>
        <end position="150"/>
    </location>
</feature>
<dbReference type="GO" id="GO:0016020">
    <property type="term" value="C:membrane"/>
    <property type="evidence" value="ECO:0007669"/>
    <property type="project" value="UniProtKB-SubCell"/>
</dbReference>
<dbReference type="GO" id="GO:0004930">
    <property type="term" value="F:G protein-coupled receptor activity"/>
    <property type="evidence" value="ECO:0007669"/>
    <property type="project" value="UniProtKB-KW"/>
</dbReference>
<gene>
    <name evidence="15" type="ORF">E1301_Tti016615</name>
</gene>
<reference evidence="15 16" key="1">
    <citation type="journal article" date="2019" name="Mol. Ecol. Resour.">
        <title>Chromosome-level genome assembly of Triplophysa tibetana, a fish adapted to the harsh high-altitude environment of the Tibetan Plateau.</title>
        <authorList>
            <person name="Yang X."/>
            <person name="Liu H."/>
            <person name="Ma Z."/>
            <person name="Zou Y."/>
            <person name="Zou M."/>
            <person name="Mao Y."/>
            <person name="Li X."/>
            <person name="Wang H."/>
            <person name="Chen T."/>
            <person name="Wang W."/>
            <person name="Yang R."/>
        </authorList>
    </citation>
    <scope>NUCLEOTIDE SEQUENCE [LARGE SCALE GENOMIC DNA]</scope>
    <source>
        <strain evidence="15">TTIB1903HZAU</strain>
        <tissue evidence="15">Muscle</tissue>
    </source>
</reference>
<feature type="transmembrane region" description="Helical" evidence="13">
    <location>
        <begin position="86"/>
        <end position="109"/>
    </location>
</feature>
<evidence type="ECO:0000256" key="2">
    <source>
        <dbReference type="ARBA" id="ARBA00007376"/>
    </source>
</evidence>
<evidence type="ECO:0000259" key="14">
    <source>
        <dbReference type="PROSITE" id="PS50262"/>
    </source>
</evidence>
<evidence type="ECO:0000256" key="4">
    <source>
        <dbReference type="ARBA" id="ARBA00022606"/>
    </source>
</evidence>
<proteinExistence type="inferred from homology"/>
<protein>
    <recommendedName>
        <fullName evidence="12">Taste receptor type 2</fullName>
    </recommendedName>
</protein>
<dbReference type="Pfam" id="PF05296">
    <property type="entry name" value="TAS2R"/>
    <property type="match status" value="1"/>
</dbReference>
<dbReference type="Gene3D" id="1.20.1070.10">
    <property type="entry name" value="Rhodopsin 7-helix transmembrane proteins"/>
    <property type="match status" value="1"/>
</dbReference>
<dbReference type="SUPFAM" id="SSF81321">
    <property type="entry name" value="Family A G protein-coupled receptor-like"/>
    <property type="match status" value="1"/>
</dbReference>
<comment type="subcellular location">
    <subcellularLocation>
        <location evidence="1 12">Membrane</location>
        <topology evidence="1 12">Multi-pass membrane protein</topology>
    </subcellularLocation>
</comment>
<keyword evidence="16" id="KW-1185">Reference proteome</keyword>
<evidence type="ECO:0000313" key="15">
    <source>
        <dbReference type="EMBL" id="KAA0714392.1"/>
    </source>
</evidence>
<evidence type="ECO:0000313" key="16">
    <source>
        <dbReference type="Proteomes" id="UP000324632"/>
    </source>
</evidence>
<organism evidence="15 16">
    <name type="scientific">Triplophysa tibetana</name>
    <dbReference type="NCBI Taxonomy" id="1572043"/>
    <lineage>
        <taxon>Eukaryota</taxon>
        <taxon>Metazoa</taxon>
        <taxon>Chordata</taxon>
        <taxon>Craniata</taxon>
        <taxon>Vertebrata</taxon>
        <taxon>Euteleostomi</taxon>
        <taxon>Actinopterygii</taxon>
        <taxon>Neopterygii</taxon>
        <taxon>Teleostei</taxon>
        <taxon>Ostariophysi</taxon>
        <taxon>Cypriniformes</taxon>
        <taxon>Nemacheilidae</taxon>
        <taxon>Triplophysa</taxon>
    </lineage>
</organism>
<feature type="transmembrane region" description="Helical" evidence="13">
    <location>
        <begin position="178"/>
        <end position="202"/>
    </location>
</feature>
<feature type="transmembrane region" description="Helical" evidence="13">
    <location>
        <begin position="232"/>
        <end position="256"/>
    </location>
</feature>
<keyword evidence="7 12" id="KW-0297">G-protein coupled receptor</keyword>
<evidence type="ECO:0000256" key="7">
    <source>
        <dbReference type="ARBA" id="ARBA00023040"/>
    </source>
</evidence>
<dbReference type="Proteomes" id="UP000324632">
    <property type="component" value="Chromosome 12"/>
</dbReference>
<dbReference type="InterPro" id="IPR007960">
    <property type="entry name" value="TAS2R"/>
</dbReference>
<evidence type="ECO:0000256" key="1">
    <source>
        <dbReference type="ARBA" id="ARBA00004141"/>
    </source>
</evidence>
<feature type="transmembrane region" description="Helical" evidence="13">
    <location>
        <begin position="262"/>
        <end position="282"/>
    </location>
</feature>
<feature type="transmembrane region" description="Helical" evidence="13">
    <location>
        <begin position="12"/>
        <end position="32"/>
    </location>
</feature>
<keyword evidence="3 12" id="KW-0919">Taste</keyword>
<dbReference type="GO" id="GO:0033038">
    <property type="term" value="F:bitter taste receptor activity"/>
    <property type="evidence" value="ECO:0007669"/>
    <property type="project" value="InterPro"/>
</dbReference>
<dbReference type="PROSITE" id="PS50262">
    <property type="entry name" value="G_PROTEIN_RECEP_F1_2"/>
    <property type="match status" value="1"/>
</dbReference>
<name>A0A5A9NX85_9TELE</name>
<dbReference type="PANTHER" id="PTHR11394">
    <property type="entry name" value="TASTE RECEPTOR TYPE 2"/>
    <property type="match status" value="1"/>
</dbReference>
<evidence type="ECO:0000256" key="12">
    <source>
        <dbReference type="RuleBase" id="RU004424"/>
    </source>
</evidence>
<accession>A0A5A9NX85</accession>
<feature type="domain" description="G-protein coupled receptors family 1 profile" evidence="14">
    <location>
        <begin position="24"/>
        <end position="282"/>
    </location>
</feature>
<sequence length="323" mass="36626">MLMLTDKLLIWLTTGLLAICTIFFNMYLLLVIHRSYRKTHKMNPCDFIISAIAVASITLQILTYFWQTIDQIDIVCKINYAEAILLVLIFSLKLVVFWSTAFLIFYYGTKLVVEPVSCYTRIQEAILKHVHIVLLFIYISGFVNCVPLLIMVGHKNYTSTIADCGTILPTTPLEYIYISYYILISDIIPCIVMVKSSISIMYNLAKHLRNMKASSNGAHGPKLGTQMRVIKMTLSLVVIFVLFVVGDMLTMATVVLMMQNTLYLIVLIASIYTTVSAAAMVYGKKSHWKELVASYNLFLDEYPCISGLKVSEVKTEPQDNEEE</sequence>
<evidence type="ECO:0000256" key="3">
    <source>
        <dbReference type="ARBA" id="ARBA00022480"/>
    </source>
</evidence>
<keyword evidence="4 12" id="KW-0716">Sensory transduction</keyword>
<keyword evidence="10 12" id="KW-0807">Transducer</keyword>